<dbReference type="RefSeq" id="WP_380046051.1">
    <property type="nucleotide sequence ID" value="NZ_JBHLTC010000012.1"/>
</dbReference>
<dbReference type="InterPro" id="IPR032466">
    <property type="entry name" value="Metal_Hydrolase"/>
</dbReference>
<keyword evidence="4" id="KW-1185">Reference proteome</keyword>
<comment type="caution">
    <text evidence="3">The sequence shown here is derived from an EMBL/GenBank/DDBJ whole genome shotgun (WGS) entry which is preliminary data.</text>
</comment>
<dbReference type="Gene3D" id="3.20.20.140">
    <property type="entry name" value="Metal-dependent hydrolases"/>
    <property type="match status" value="1"/>
</dbReference>
<dbReference type="CDD" id="cd01292">
    <property type="entry name" value="metallo-dependent_hydrolases"/>
    <property type="match status" value="1"/>
</dbReference>
<evidence type="ECO:0000313" key="3">
    <source>
        <dbReference type="EMBL" id="MFC0624552.1"/>
    </source>
</evidence>
<dbReference type="Pfam" id="PF04909">
    <property type="entry name" value="Amidohydro_2"/>
    <property type="match status" value="1"/>
</dbReference>
<feature type="domain" description="Amidohydrolase-related" evidence="2">
    <location>
        <begin position="19"/>
        <end position="286"/>
    </location>
</feature>
<evidence type="ECO:0000313" key="4">
    <source>
        <dbReference type="Proteomes" id="UP001589890"/>
    </source>
</evidence>
<accession>A0ABV6QIS7</accession>
<keyword evidence="1" id="KW-0456">Lyase</keyword>
<gene>
    <name evidence="3" type="ORF">ACFFGN_10805</name>
</gene>
<organism evidence="3 4">
    <name type="scientific">Kribbella deserti</name>
    <dbReference type="NCBI Taxonomy" id="1926257"/>
    <lineage>
        <taxon>Bacteria</taxon>
        <taxon>Bacillati</taxon>
        <taxon>Actinomycetota</taxon>
        <taxon>Actinomycetes</taxon>
        <taxon>Propionibacteriales</taxon>
        <taxon>Kribbellaceae</taxon>
        <taxon>Kribbella</taxon>
    </lineage>
</organism>
<sequence length="292" mass="32406">MTDDEVPEWWGRLGLPGLVDVHVHFLPDPVMDAVWAYFDQAERHYGVAWPITYRTDATTRVKTLERLGVRAFPALVYPHKPDMAAWLNEWARAFAAETPGCVASGTFFPEPGAAAYVEEALDRGTRVFKVHVQVGDYDPRDAELDRVWGLLAEAGTPVVVHCGSGPVPGRHTGPGPFGEVLRRHPRLTAVIAHLGMPEYEEHLAMAETYPNVHLDTTMAGTPFTEALAPIPKDLRPRLAALRDRVVLGSDFPNIPYEYAVQLQALESLDLGDDWLRAVCWENGHKLMKLSAA</sequence>
<dbReference type="EMBL" id="JBHLTC010000012">
    <property type="protein sequence ID" value="MFC0624552.1"/>
    <property type="molecule type" value="Genomic_DNA"/>
</dbReference>
<dbReference type="InterPro" id="IPR032465">
    <property type="entry name" value="ACMSD"/>
</dbReference>
<name>A0ABV6QIS7_9ACTN</name>
<reference evidence="3 4" key="1">
    <citation type="submission" date="2024-09" db="EMBL/GenBank/DDBJ databases">
        <authorList>
            <person name="Sun Q."/>
            <person name="Mori K."/>
        </authorList>
    </citation>
    <scope>NUCLEOTIDE SEQUENCE [LARGE SCALE GENOMIC DNA]</scope>
    <source>
        <strain evidence="3 4">CGMCC 1.15906</strain>
    </source>
</reference>
<dbReference type="InterPro" id="IPR006680">
    <property type="entry name" value="Amidohydro-rel"/>
</dbReference>
<dbReference type="SUPFAM" id="SSF51556">
    <property type="entry name" value="Metallo-dependent hydrolases"/>
    <property type="match status" value="1"/>
</dbReference>
<dbReference type="PANTHER" id="PTHR21240:SF28">
    <property type="entry name" value="ISO-OROTATE DECARBOXYLASE (EUROFUNG)"/>
    <property type="match status" value="1"/>
</dbReference>
<proteinExistence type="predicted"/>
<evidence type="ECO:0000256" key="1">
    <source>
        <dbReference type="ARBA" id="ARBA00023239"/>
    </source>
</evidence>
<evidence type="ECO:0000259" key="2">
    <source>
        <dbReference type="Pfam" id="PF04909"/>
    </source>
</evidence>
<dbReference type="PANTHER" id="PTHR21240">
    <property type="entry name" value="2-AMINO-3-CARBOXYLMUCONATE-6-SEMIALDEHYDE DECARBOXYLASE"/>
    <property type="match status" value="1"/>
</dbReference>
<dbReference type="Proteomes" id="UP001589890">
    <property type="component" value="Unassembled WGS sequence"/>
</dbReference>
<protein>
    <submittedName>
        <fullName evidence="3">Amidohydrolase family protein</fullName>
    </submittedName>
</protein>